<dbReference type="PANTHER" id="PTHR39965">
    <property type="entry name" value="CRISPR SYSTEM CMR SUBUNIT CMR6"/>
    <property type="match status" value="1"/>
</dbReference>
<proteinExistence type="predicted"/>
<dbReference type="PANTHER" id="PTHR39965:SF1">
    <property type="entry name" value="CRISPR SYSTEM CMR SUBUNIT CMR6"/>
    <property type="match status" value="1"/>
</dbReference>
<dbReference type="Pfam" id="PF03787">
    <property type="entry name" value="RAMPs"/>
    <property type="match status" value="1"/>
</dbReference>
<protein>
    <recommendedName>
        <fullName evidence="2">CRISPR type III-associated protein domain-containing protein</fullName>
    </recommendedName>
</protein>
<evidence type="ECO:0000259" key="2">
    <source>
        <dbReference type="Pfam" id="PF03787"/>
    </source>
</evidence>
<dbReference type="RefSeq" id="WP_149403116.1">
    <property type="nucleotide sequence ID" value="NZ_BIXY01000063.1"/>
</dbReference>
<dbReference type="NCBIfam" id="TIGR01898">
    <property type="entry name" value="cas_TM1791_cmr6"/>
    <property type="match status" value="1"/>
</dbReference>
<name>A0A5A5TGN6_9CHLR</name>
<keyword evidence="1" id="KW-0051">Antiviral defense</keyword>
<evidence type="ECO:0000313" key="4">
    <source>
        <dbReference type="Proteomes" id="UP000322530"/>
    </source>
</evidence>
<keyword evidence="4" id="KW-1185">Reference proteome</keyword>
<evidence type="ECO:0000313" key="3">
    <source>
        <dbReference type="EMBL" id="GCF10223.1"/>
    </source>
</evidence>
<comment type="caution">
    <text evidence="3">The sequence shown here is derived from an EMBL/GenBank/DDBJ whole genome shotgun (WGS) entry which is preliminary data.</text>
</comment>
<dbReference type="InterPro" id="IPR005537">
    <property type="entry name" value="RAMP_III_fam"/>
</dbReference>
<sequence length="359" mass="41257">MKNQRQWTLLQDAKEIHPIFEESIRQQFQTHAGLWLDKYVRDEPLSNSGEETIQPRPQLIDEVANLPIPKSYPDYYKQWEQTLKNYEARTKIASTKGRMIVHLGAESVIETSIALHHTYGTPYIPGSSLKGLAASYLSQKLRLLVKEKGETSEDYKKLATDYKILFGDQDEAGYIIFFDAHYRPESAIYQGREQPLHSDVMTVHHPKYYQGSQAPNDKQSPVPIPFLSATGHYLIALAAPDLEQKQAWIDFTFDLLAQALLDWGIGAKTSSGYGRMTIKEPPIDPVVRQIEGYHKELKALSNNSIKNQINNHYQHWERIKDHPLGTNFARAIVEKIRLANCEKDLREKPWYKELLAVID</sequence>
<feature type="domain" description="CRISPR type III-associated protein" evidence="2">
    <location>
        <begin position="99"/>
        <end position="276"/>
    </location>
</feature>
<dbReference type="Proteomes" id="UP000322530">
    <property type="component" value="Unassembled WGS sequence"/>
</dbReference>
<gene>
    <name evidence="3" type="ORF">KDI_37870</name>
</gene>
<dbReference type="OrthoDB" id="9813956at2"/>
<dbReference type="InterPro" id="IPR010172">
    <property type="entry name" value="CRISPR-assoc_prot_TM1791"/>
</dbReference>
<dbReference type="AlphaFoldDB" id="A0A5A5TGN6"/>
<dbReference type="GO" id="GO:0051607">
    <property type="term" value="P:defense response to virus"/>
    <property type="evidence" value="ECO:0007669"/>
    <property type="project" value="UniProtKB-KW"/>
</dbReference>
<evidence type="ECO:0000256" key="1">
    <source>
        <dbReference type="ARBA" id="ARBA00023118"/>
    </source>
</evidence>
<accession>A0A5A5TGN6</accession>
<reference evidence="3 4" key="1">
    <citation type="submission" date="2019-01" db="EMBL/GenBank/DDBJ databases">
        <title>Draft genome sequence of Dictyobacter sp. Uno17.</title>
        <authorList>
            <person name="Wang C.M."/>
            <person name="Zheng Y."/>
            <person name="Sakai Y."/>
            <person name="Abe K."/>
            <person name="Yokota A."/>
            <person name="Yabe S."/>
        </authorList>
    </citation>
    <scope>NUCLEOTIDE SEQUENCE [LARGE SCALE GENOMIC DNA]</scope>
    <source>
        <strain evidence="3 4">Uno17</strain>
    </source>
</reference>
<dbReference type="EMBL" id="BIXY01000063">
    <property type="protein sequence ID" value="GCF10223.1"/>
    <property type="molecule type" value="Genomic_DNA"/>
</dbReference>
<organism evidence="3 4">
    <name type="scientific">Dictyobacter arantiisoli</name>
    <dbReference type="NCBI Taxonomy" id="2014874"/>
    <lineage>
        <taxon>Bacteria</taxon>
        <taxon>Bacillati</taxon>
        <taxon>Chloroflexota</taxon>
        <taxon>Ktedonobacteria</taxon>
        <taxon>Ktedonobacterales</taxon>
        <taxon>Dictyobacteraceae</taxon>
        <taxon>Dictyobacter</taxon>
    </lineage>
</organism>